<keyword evidence="5" id="KW-1185">Reference proteome</keyword>
<dbReference type="EMBL" id="JTLZ01000001">
    <property type="protein sequence ID" value="KHO28032.1"/>
    <property type="molecule type" value="Genomic_DNA"/>
</dbReference>
<proteinExistence type="predicted"/>
<keyword evidence="1" id="KW-0677">Repeat</keyword>
<evidence type="ECO:0000256" key="3">
    <source>
        <dbReference type="PROSITE-ProRule" id="PRU00023"/>
    </source>
</evidence>
<dbReference type="PANTHER" id="PTHR24189">
    <property type="entry name" value="MYOTROPHIN"/>
    <property type="match status" value="1"/>
</dbReference>
<name>A0ABR4Z0V1_9MYCO</name>
<keyword evidence="2 3" id="KW-0040">ANK repeat</keyword>
<accession>A0ABR4Z0V1</accession>
<dbReference type="RefSeq" id="WP_039312656.1">
    <property type="nucleotide sequence ID" value="NZ_JTLZ01000001.1"/>
</dbReference>
<evidence type="ECO:0000256" key="2">
    <source>
        <dbReference type="ARBA" id="ARBA00023043"/>
    </source>
</evidence>
<gene>
    <name evidence="4" type="ORF">QQ44_00125</name>
</gene>
<evidence type="ECO:0000313" key="4">
    <source>
        <dbReference type="EMBL" id="KHO28032.1"/>
    </source>
</evidence>
<dbReference type="Proteomes" id="UP000031004">
    <property type="component" value="Unassembled WGS sequence"/>
</dbReference>
<dbReference type="SMART" id="SM00248">
    <property type="entry name" value="ANK"/>
    <property type="match status" value="2"/>
</dbReference>
<dbReference type="PANTHER" id="PTHR24189:SF50">
    <property type="entry name" value="ANKYRIN REPEAT AND SOCS BOX PROTEIN 2"/>
    <property type="match status" value="1"/>
</dbReference>
<sequence length="383" mass="41956">MASRLPSNPSIDHLRAEARKLQRVNGTQLHEAQFAVARDYGFSGWPRLVHYLRDAAALSVDPGALDEDSLDSADRLCSWASLRYNETDAPPRWEAAADLLDATPGLVDKHIWAAASATNPNALAVHLAKQPALATTGGGPFGWTPLMYLCYSRVPLGRNVDDVLAAATLLLDAGADPNAGYLWCGLSTPFTALTGVFGEGEQGPRRQPRHPFAAELAALLLNHGAHPVDQQTLYNRMFRADDSHLELLFAHGLTDAGPSPWELRLGEAMESRDEMWRRQVDWAAEHGFTARLDLLARHGIDVSGVHVVAPVFPDDPNALDDEGATPLHQAAWAGDLELIRRLLDAGADPTITDRRFGSTPMEWAEHAYQTEAADLLRWITPRR</sequence>
<dbReference type="InterPro" id="IPR036770">
    <property type="entry name" value="Ankyrin_rpt-contain_sf"/>
</dbReference>
<dbReference type="PROSITE" id="PS50297">
    <property type="entry name" value="ANK_REP_REGION"/>
    <property type="match status" value="1"/>
</dbReference>
<evidence type="ECO:0000313" key="5">
    <source>
        <dbReference type="Proteomes" id="UP000031004"/>
    </source>
</evidence>
<evidence type="ECO:0000256" key="1">
    <source>
        <dbReference type="ARBA" id="ARBA00022737"/>
    </source>
</evidence>
<comment type="caution">
    <text evidence="4">The sequence shown here is derived from an EMBL/GenBank/DDBJ whole genome shotgun (WGS) entry which is preliminary data.</text>
</comment>
<dbReference type="InterPro" id="IPR050745">
    <property type="entry name" value="Multifunctional_regulatory"/>
</dbReference>
<dbReference type="Gene3D" id="1.25.40.20">
    <property type="entry name" value="Ankyrin repeat-containing domain"/>
    <property type="match status" value="2"/>
</dbReference>
<protein>
    <submittedName>
        <fullName evidence="4">Ankyrin</fullName>
    </submittedName>
</protein>
<organism evidence="4 5">
    <name type="scientific">Mycolicibacterium setense</name>
    <dbReference type="NCBI Taxonomy" id="431269"/>
    <lineage>
        <taxon>Bacteria</taxon>
        <taxon>Bacillati</taxon>
        <taxon>Actinomycetota</taxon>
        <taxon>Actinomycetes</taxon>
        <taxon>Mycobacteriales</taxon>
        <taxon>Mycobacteriaceae</taxon>
        <taxon>Mycolicibacterium</taxon>
    </lineage>
</organism>
<dbReference type="InterPro" id="IPR002110">
    <property type="entry name" value="Ankyrin_rpt"/>
</dbReference>
<dbReference type="Pfam" id="PF13857">
    <property type="entry name" value="Ank_5"/>
    <property type="match status" value="1"/>
</dbReference>
<reference evidence="4 5" key="1">
    <citation type="submission" date="2014-11" db="EMBL/GenBank/DDBJ databases">
        <title>Mycobacterium setense Manresensis Genome.</title>
        <authorList>
            <person name="Rech G."/>
            <person name="Sumoy L."/>
        </authorList>
    </citation>
    <scope>NUCLEOTIDE SEQUENCE [LARGE SCALE GENOMIC DNA]</scope>
    <source>
        <strain evidence="4 5">Manresensis</strain>
    </source>
</reference>
<feature type="repeat" description="ANK" evidence="3">
    <location>
        <begin position="322"/>
        <end position="354"/>
    </location>
</feature>
<dbReference type="SUPFAM" id="SSF48403">
    <property type="entry name" value="Ankyrin repeat"/>
    <property type="match status" value="1"/>
</dbReference>
<dbReference type="PROSITE" id="PS50088">
    <property type="entry name" value="ANK_REPEAT"/>
    <property type="match status" value="1"/>
</dbReference>